<dbReference type="PATRIC" id="fig|1299326.3.peg.5742"/>
<dbReference type="AlphaFoldDB" id="X7YRK1"/>
<dbReference type="SUPFAM" id="SSF53955">
    <property type="entry name" value="Lysozyme-like"/>
    <property type="match status" value="1"/>
</dbReference>
<dbReference type="Pfam" id="PF01464">
    <property type="entry name" value="SLT"/>
    <property type="match status" value="1"/>
</dbReference>
<sequence length="396" mass="39936">MAHRVSSLWLAVMSVDGFVRAAGAAMGMARESFGTGVGFALAPPPSVGPVPDQTGDGSGQAAEGFTDESAAVARSVEALADHDAAGHGDLQAALASAGASRARMDAVIAAAVADVQSKGLAVNTPAGQQALISAIKRHLQDTKSTLDQGSSEAATHAAAADTTAAGYQSIGHPPGGAAPMTPQMPTMPQIPMTGGGMGGGMPMGAMLSPLGGLTNLLGQQVSPNTESVAGSEGSAPSGAGVENRTDAGAIPVEEVNLAKQGFPGGPDAYRQYLGKALDTMGITDPVARANWTRGLMTGLARESGYHPDAVNLSDPNAHGARMVDGAPAGSSRGGLQTIPATFASNHQPGTSRNIYDPVANITAAMNYLMRRYHVQRDGSNLSEVGQFNPHHAPGGY</sequence>
<feature type="compositionally biased region" description="Polar residues" evidence="1">
    <location>
        <begin position="216"/>
        <end position="225"/>
    </location>
</feature>
<feature type="region of interest" description="Disordered" evidence="1">
    <location>
        <begin position="44"/>
        <end position="66"/>
    </location>
</feature>
<feature type="region of interest" description="Disordered" evidence="1">
    <location>
        <begin position="166"/>
        <end position="201"/>
    </location>
</feature>
<gene>
    <name evidence="4" type="ORF">I545_5967</name>
</gene>
<evidence type="ECO:0000256" key="2">
    <source>
        <dbReference type="SAM" id="SignalP"/>
    </source>
</evidence>
<keyword evidence="2" id="KW-0732">Signal</keyword>
<dbReference type="InterPro" id="IPR008258">
    <property type="entry name" value="Transglycosylase_SLT_dom_1"/>
</dbReference>
<feature type="chain" id="PRO_5004982108" description="Transglycosylase SLT domain-containing protein" evidence="2">
    <location>
        <begin position="22"/>
        <end position="396"/>
    </location>
</feature>
<feature type="region of interest" description="Disordered" evidence="1">
    <location>
        <begin position="216"/>
        <end position="244"/>
    </location>
</feature>
<dbReference type="EMBL" id="JAOA01000013">
    <property type="protein sequence ID" value="EUA09822.1"/>
    <property type="molecule type" value="Genomic_DNA"/>
</dbReference>
<protein>
    <recommendedName>
        <fullName evidence="3">Transglycosylase SLT domain-containing protein</fullName>
    </recommendedName>
</protein>
<feature type="domain" description="Transglycosylase SLT" evidence="3">
    <location>
        <begin position="295"/>
        <end position="373"/>
    </location>
</feature>
<name>X7YRK1_MYCKA</name>
<dbReference type="Proteomes" id="UP000020561">
    <property type="component" value="Unassembled WGS sequence"/>
</dbReference>
<reference evidence="4 5" key="1">
    <citation type="submission" date="2013-12" db="EMBL/GenBank/DDBJ databases">
        <authorList>
            <person name="Brown-Elliot B."/>
            <person name="Wallace R."/>
            <person name="Lenaerts A."/>
            <person name="Ordway D."/>
            <person name="DeGroote M.A."/>
            <person name="Parker T."/>
            <person name="Sizemore C."/>
            <person name="Tallon L.J."/>
            <person name="Sadzewicz L.K."/>
            <person name="Sengamalay N."/>
            <person name="Fraser C.M."/>
            <person name="Hine E."/>
            <person name="Shefchek K.A."/>
            <person name="Das S.P."/>
            <person name="Tettelin H."/>
        </authorList>
    </citation>
    <scope>NUCLEOTIDE SEQUENCE [LARGE SCALE GENOMIC DNA]</scope>
    <source>
        <strain evidence="4 5">662</strain>
    </source>
</reference>
<dbReference type="InterPro" id="IPR023346">
    <property type="entry name" value="Lysozyme-like_dom_sf"/>
</dbReference>
<evidence type="ECO:0000313" key="4">
    <source>
        <dbReference type="EMBL" id="EUA09822.1"/>
    </source>
</evidence>
<accession>X7YRK1</accession>
<feature type="signal peptide" evidence="2">
    <location>
        <begin position="1"/>
        <end position="21"/>
    </location>
</feature>
<evidence type="ECO:0000256" key="1">
    <source>
        <dbReference type="SAM" id="MobiDB-lite"/>
    </source>
</evidence>
<comment type="caution">
    <text evidence="4">The sequence shown here is derived from an EMBL/GenBank/DDBJ whole genome shotgun (WGS) entry which is preliminary data.</text>
</comment>
<organism evidence="4 5">
    <name type="scientific">Mycobacterium kansasii 662</name>
    <dbReference type="NCBI Taxonomy" id="1299326"/>
    <lineage>
        <taxon>Bacteria</taxon>
        <taxon>Bacillati</taxon>
        <taxon>Actinomycetota</taxon>
        <taxon>Actinomycetes</taxon>
        <taxon>Mycobacteriales</taxon>
        <taxon>Mycobacteriaceae</taxon>
        <taxon>Mycobacterium</taxon>
    </lineage>
</organism>
<evidence type="ECO:0000259" key="3">
    <source>
        <dbReference type="Pfam" id="PF01464"/>
    </source>
</evidence>
<feature type="compositionally biased region" description="Low complexity" evidence="1">
    <location>
        <begin position="226"/>
        <end position="242"/>
    </location>
</feature>
<proteinExistence type="predicted"/>
<evidence type="ECO:0000313" key="5">
    <source>
        <dbReference type="Proteomes" id="UP000020561"/>
    </source>
</evidence>
<feature type="compositionally biased region" description="Low complexity" evidence="1">
    <location>
        <begin position="177"/>
        <end position="192"/>
    </location>
</feature>